<dbReference type="EMBL" id="JARAKH010000001">
    <property type="protein sequence ID" value="KAK8407785.1"/>
    <property type="molecule type" value="Genomic_DNA"/>
</dbReference>
<keyword evidence="3" id="KW-1185">Reference proteome</keyword>
<comment type="caution">
    <text evidence="2">The sequence shown here is derived from an EMBL/GenBank/DDBJ whole genome shotgun (WGS) entry which is preliminary data.</text>
</comment>
<sequence>MLVDQLKVLNTRGFLSLRVKQRAGACRAYTLLRVCVVTVRPDPCRGLTERPQLLNFLRGFKCAGLKRDTQSGLGRMERTLSGMTRRDEKRTSWMK</sequence>
<evidence type="ECO:0000313" key="3">
    <source>
        <dbReference type="Proteomes" id="UP001487740"/>
    </source>
</evidence>
<feature type="region of interest" description="Disordered" evidence="1">
    <location>
        <begin position="74"/>
        <end position="95"/>
    </location>
</feature>
<proteinExistence type="predicted"/>
<evidence type="ECO:0000313" key="2">
    <source>
        <dbReference type="EMBL" id="KAK8407785.1"/>
    </source>
</evidence>
<evidence type="ECO:0000256" key="1">
    <source>
        <dbReference type="SAM" id="MobiDB-lite"/>
    </source>
</evidence>
<dbReference type="Proteomes" id="UP001487740">
    <property type="component" value="Unassembled WGS sequence"/>
</dbReference>
<accession>A0AAW0V6F4</accession>
<gene>
    <name evidence="2" type="ORF">O3P69_002374</name>
</gene>
<reference evidence="2 3" key="1">
    <citation type="submission" date="2023-03" db="EMBL/GenBank/DDBJ databases">
        <title>High-quality genome of Scylla paramamosain provides insights in environmental adaptation.</title>
        <authorList>
            <person name="Zhang L."/>
        </authorList>
    </citation>
    <scope>NUCLEOTIDE SEQUENCE [LARGE SCALE GENOMIC DNA]</scope>
    <source>
        <strain evidence="2">LZ_2023a</strain>
        <tissue evidence="2">Muscle</tissue>
    </source>
</reference>
<protein>
    <submittedName>
        <fullName evidence="2">Uncharacterized protein</fullName>
    </submittedName>
</protein>
<name>A0AAW0V6F4_SCYPA</name>
<organism evidence="2 3">
    <name type="scientific">Scylla paramamosain</name>
    <name type="common">Mud crab</name>
    <dbReference type="NCBI Taxonomy" id="85552"/>
    <lineage>
        <taxon>Eukaryota</taxon>
        <taxon>Metazoa</taxon>
        <taxon>Ecdysozoa</taxon>
        <taxon>Arthropoda</taxon>
        <taxon>Crustacea</taxon>
        <taxon>Multicrustacea</taxon>
        <taxon>Malacostraca</taxon>
        <taxon>Eumalacostraca</taxon>
        <taxon>Eucarida</taxon>
        <taxon>Decapoda</taxon>
        <taxon>Pleocyemata</taxon>
        <taxon>Brachyura</taxon>
        <taxon>Eubrachyura</taxon>
        <taxon>Portunoidea</taxon>
        <taxon>Portunidae</taxon>
        <taxon>Portuninae</taxon>
        <taxon>Scylla</taxon>
    </lineage>
</organism>
<dbReference type="AlphaFoldDB" id="A0AAW0V6F4"/>
<feature type="compositionally biased region" description="Basic and acidic residues" evidence="1">
    <location>
        <begin position="84"/>
        <end position="95"/>
    </location>
</feature>